<protein>
    <submittedName>
        <fullName evidence="3">Uncharacterized protein</fullName>
    </submittedName>
</protein>
<comment type="caution">
    <text evidence="3">The sequence shown here is derived from an EMBL/GenBank/DDBJ whole genome shotgun (WGS) entry which is preliminary data.</text>
</comment>
<evidence type="ECO:0000313" key="4">
    <source>
        <dbReference type="Proteomes" id="UP001447188"/>
    </source>
</evidence>
<keyword evidence="4" id="KW-1185">Reference proteome</keyword>
<keyword evidence="2" id="KW-0732">Signal</keyword>
<name>A0ABR3GCG9_9PEZI</name>
<feature type="region of interest" description="Disordered" evidence="1">
    <location>
        <begin position="310"/>
        <end position="334"/>
    </location>
</feature>
<evidence type="ECO:0000313" key="3">
    <source>
        <dbReference type="EMBL" id="KAL0633460.1"/>
    </source>
</evidence>
<feature type="signal peptide" evidence="2">
    <location>
        <begin position="1"/>
        <end position="24"/>
    </location>
</feature>
<organism evidence="3 4">
    <name type="scientific">Discina gigas</name>
    <dbReference type="NCBI Taxonomy" id="1032678"/>
    <lineage>
        <taxon>Eukaryota</taxon>
        <taxon>Fungi</taxon>
        <taxon>Dikarya</taxon>
        <taxon>Ascomycota</taxon>
        <taxon>Pezizomycotina</taxon>
        <taxon>Pezizomycetes</taxon>
        <taxon>Pezizales</taxon>
        <taxon>Discinaceae</taxon>
        <taxon>Discina</taxon>
    </lineage>
</organism>
<evidence type="ECO:0000256" key="1">
    <source>
        <dbReference type="SAM" id="MobiDB-lite"/>
    </source>
</evidence>
<dbReference type="Proteomes" id="UP001447188">
    <property type="component" value="Unassembled WGS sequence"/>
</dbReference>
<reference evidence="3 4" key="1">
    <citation type="submission" date="2024-02" db="EMBL/GenBank/DDBJ databases">
        <title>Discinaceae phylogenomics.</title>
        <authorList>
            <person name="Dirks A.C."/>
            <person name="James T.Y."/>
        </authorList>
    </citation>
    <scope>NUCLEOTIDE SEQUENCE [LARGE SCALE GENOMIC DNA]</scope>
    <source>
        <strain evidence="3 4">ACD0624</strain>
    </source>
</reference>
<gene>
    <name evidence="3" type="ORF">Q9L58_007630</name>
</gene>
<proteinExistence type="predicted"/>
<sequence length="389" mass="42802">MPCGGSTQVFAFAALSSTSQLALTACMTTSSLLDFAAASPAFNVFLHAHSEEIVLAALRKQYGYIPDCSTWGQLPLYTNPHSSLPHIHHTLRAIPRAPACRRHKRASRDTHELLLELPMLQRLLDEELLSEQGRSLFALLPSSPHTSAVYGAGVRGLLRYWERYTMLLHDGTSRADLHHCMQQWLQERYTSWGINEMVFVIDAISSRIDALLPSLRSDATKREQLMGSLLCTMEVLRVGADARPLPQEGAVLQKLADRGLIEFLSPGRWKVTDPSHAYWFSGPAANATLFEDPKADQAMASACLPGRAQARGACEERQDDSQESSESPADVATPRGMKLIMMAGAVARGARTKRVETGGGRPDRAGFVERGVGWGWDVGCLNRWYGSNN</sequence>
<feature type="chain" id="PRO_5046932615" evidence="2">
    <location>
        <begin position="25"/>
        <end position="389"/>
    </location>
</feature>
<dbReference type="EMBL" id="JBBBZM010000124">
    <property type="protein sequence ID" value="KAL0633460.1"/>
    <property type="molecule type" value="Genomic_DNA"/>
</dbReference>
<evidence type="ECO:0000256" key="2">
    <source>
        <dbReference type="SAM" id="SignalP"/>
    </source>
</evidence>
<accession>A0ABR3GCG9</accession>